<gene>
    <name evidence="6" type="ORF">E8A74_02150</name>
</gene>
<dbReference type="AlphaFoldDB" id="A0A4V5PQB8"/>
<dbReference type="Pfam" id="PF00149">
    <property type="entry name" value="Metallophos"/>
    <property type="match status" value="1"/>
</dbReference>
<keyword evidence="1" id="KW-0479">Metal-binding</keyword>
<proteinExistence type="inferred from homology"/>
<feature type="domain" description="Calcineurin-like phosphoesterase" evidence="5">
    <location>
        <begin position="1"/>
        <end position="276"/>
    </location>
</feature>
<dbReference type="SUPFAM" id="SSF56300">
    <property type="entry name" value="Metallo-dependent phosphatases"/>
    <property type="match status" value="1"/>
</dbReference>
<dbReference type="InterPro" id="IPR029052">
    <property type="entry name" value="Metallo-depent_PP-like"/>
</dbReference>
<comment type="caution">
    <text evidence="6">The sequence shown here is derived from an EMBL/GenBank/DDBJ whole genome shotgun (WGS) entry which is preliminary data.</text>
</comment>
<evidence type="ECO:0000256" key="4">
    <source>
        <dbReference type="ARBA" id="ARBA00025742"/>
    </source>
</evidence>
<sequence length="808" mass="91322">MYILHLSDLHVTEPGQSLDDVWMHPAQALGTLHPAPFDFVVVSGDLTQRGSAAEYDELLEFAEHRVLPLVMNRERARVVFVPGNHDVDWGADIGEPVRVTSLRTAHDFDLLEQEMQRLKRSPDLSDLRIDVGRYGHLDLVKLRAGAEYNKRFANVQRFFDRFYGESLDGRGRAFDLLDPNEREHWSAHVFPTEKVAFFGFNSCHRNDKYWTGACISTRAVSAARDFANGLDRDTLRVAVWHHGFTSERGRPDYLTLQDVGTLYAAGFRIGFHGHTHQESSKLVELFKSRFVIISTGSLGSAAHERPGAVGNQFSVVRLSPSTVSVEVYERDGEAGEYALEPKRKYFEVNWEPVAQAERFVKAREHTRIWSVGDDGIALVEVELRDFVAPVETPIAVLEPPYNNVQAEPRATTWRGRREVKEEPLGGGRVRFMLQGADKTERYLTWSYHLSNAVALTQAELNLLEKRDRWYPNLIDGYDVRSHVVRFESDHLTLALVFAESSGATIEDAYPMVERCYEQFGEDRWEPVEFEQERCRSHFIVGKSHVELKIPGPIVGYRYSLAYRPGGPGKEYPEAAKWTARALLERCCGKPMSNHSLSAKLTEAVGNSIYKIATASPWGVQTAPIVRNGLLSERGSWMGMIWDANLRVLCPAFGQFWPQSWAARFTCGSGVAGHAFRFNIAAAWHRDAHATTSIIYQPSPDHHRLFARHYRWILCFPLRLAPEEESSLGVVCLASEEENTQVERALGHLARAICTETMDPEATKLRLMLQTVINAVFWTCVTDPNHGLSESEGRYARHVLNALLSSATD</sequence>
<evidence type="ECO:0000313" key="6">
    <source>
        <dbReference type="EMBL" id="TKD12578.1"/>
    </source>
</evidence>
<dbReference type="OrthoDB" id="9794568at2"/>
<dbReference type="EMBL" id="SSMQ01000002">
    <property type="protein sequence ID" value="TKD12578.1"/>
    <property type="molecule type" value="Genomic_DNA"/>
</dbReference>
<evidence type="ECO:0000259" key="5">
    <source>
        <dbReference type="Pfam" id="PF00149"/>
    </source>
</evidence>
<organism evidence="6 7">
    <name type="scientific">Polyangium fumosum</name>
    <dbReference type="NCBI Taxonomy" id="889272"/>
    <lineage>
        <taxon>Bacteria</taxon>
        <taxon>Pseudomonadati</taxon>
        <taxon>Myxococcota</taxon>
        <taxon>Polyangia</taxon>
        <taxon>Polyangiales</taxon>
        <taxon>Polyangiaceae</taxon>
        <taxon>Polyangium</taxon>
    </lineage>
</organism>
<dbReference type="PANTHER" id="PTHR42988:SF2">
    <property type="entry name" value="CYCLIC NUCLEOTIDE PHOSPHODIESTERASE CBUA0032-RELATED"/>
    <property type="match status" value="1"/>
</dbReference>
<dbReference type="InterPro" id="IPR050884">
    <property type="entry name" value="CNP_phosphodiesterase-III"/>
</dbReference>
<evidence type="ECO:0000256" key="2">
    <source>
        <dbReference type="ARBA" id="ARBA00022801"/>
    </source>
</evidence>
<protein>
    <recommendedName>
        <fullName evidence="5">Calcineurin-like phosphoesterase domain-containing protein</fullName>
    </recommendedName>
</protein>
<keyword evidence="2" id="KW-0378">Hydrolase</keyword>
<reference evidence="6 7" key="1">
    <citation type="submission" date="2019-04" db="EMBL/GenBank/DDBJ databases">
        <authorList>
            <person name="Li Y."/>
            <person name="Wang J."/>
        </authorList>
    </citation>
    <scope>NUCLEOTIDE SEQUENCE [LARGE SCALE GENOMIC DNA]</scope>
    <source>
        <strain evidence="6 7">DSM 14668</strain>
    </source>
</reference>
<dbReference type="RefSeq" id="WP_136927215.1">
    <property type="nucleotide sequence ID" value="NZ_SSMQ01000002.1"/>
</dbReference>
<evidence type="ECO:0000256" key="1">
    <source>
        <dbReference type="ARBA" id="ARBA00022723"/>
    </source>
</evidence>
<dbReference type="GO" id="GO:0046872">
    <property type="term" value="F:metal ion binding"/>
    <property type="evidence" value="ECO:0007669"/>
    <property type="project" value="UniProtKB-KW"/>
</dbReference>
<accession>A0A4V5PQB8</accession>
<dbReference type="PANTHER" id="PTHR42988">
    <property type="entry name" value="PHOSPHOHYDROLASE"/>
    <property type="match status" value="1"/>
</dbReference>
<evidence type="ECO:0000256" key="3">
    <source>
        <dbReference type="ARBA" id="ARBA00023004"/>
    </source>
</evidence>
<comment type="similarity">
    <text evidence="4">Belongs to the cyclic nucleotide phosphodiesterase class-III family.</text>
</comment>
<dbReference type="Gene3D" id="3.60.21.10">
    <property type="match status" value="1"/>
</dbReference>
<evidence type="ECO:0000313" key="7">
    <source>
        <dbReference type="Proteomes" id="UP000309215"/>
    </source>
</evidence>
<dbReference type="Proteomes" id="UP000309215">
    <property type="component" value="Unassembled WGS sequence"/>
</dbReference>
<dbReference type="InterPro" id="IPR004843">
    <property type="entry name" value="Calcineurin-like_PHP"/>
</dbReference>
<keyword evidence="7" id="KW-1185">Reference proteome</keyword>
<name>A0A4V5PQB8_9BACT</name>
<keyword evidence="3" id="KW-0408">Iron</keyword>
<dbReference type="GO" id="GO:0016787">
    <property type="term" value="F:hydrolase activity"/>
    <property type="evidence" value="ECO:0007669"/>
    <property type="project" value="UniProtKB-KW"/>
</dbReference>